<dbReference type="EMBL" id="NAJP01000039">
    <property type="protein sequence ID" value="TKA39444.1"/>
    <property type="molecule type" value="Genomic_DNA"/>
</dbReference>
<evidence type="ECO:0000313" key="2">
    <source>
        <dbReference type="EMBL" id="KAK0305509.1"/>
    </source>
</evidence>
<dbReference type="AlphaFoldDB" id="A0A4U0UTW6"/>
<protein>
    <recommendedName>
        <fullName evidence="1">SnoaL-like domain-containing protein</fullName>
    </recommendedName>
</protein>
<reference evidence="2" key="2">
    <citation type="submission" date="2021-12" db="EMBL/GenBank/DDBJ databases">
        <title>Black yeast isolated from Biological Soil Crust.</title>
        <authorList>
            <person name="Kurbessoian T."/>
        </authorList>
    </citation>
    <scope>NUCLEOTIDE SEQUENCE</scope>
    <source>
        <strain evidence="2">CCFEE 5208</strain>
    </source>
</reference>
<proteinExistence type="predicted"/>
<dbReference type="Proteomes" id="UP000310066">
    <property type="component" value="Unassembled WGS sequence"/>
</dbReference>
<comment type="caution">
    <text evidence="3">The sequence shown here is derived from an EMBL/GenBank/DDBJ whole genome shotgun (WGS) entry which is preliminary data.</text>
</comment>
<evidence type="ECO:0000313" key="4">
    <source>
        <dbReference type="Proteomes" id="UP000310066"/>
    </source>
</evidence>
<dbReference type="OrthoDB" id="332863at2759"/>
<dbReference type="Pfam" id="PF12680">
    <property type="entry name" value="SnoaL_2"/>
    <property type="match status" value="1"/>
</dbReference>
<dbReference type="SUPFAM" id="SSF54427">
    <property type="entry name" value="NTF2-like"/>
    <property type="match status" value="1"/>
</dbReference>
<feature type="domain" description="SnoaL-like" evidence="1">
    <location>
        <begin position="83"/>
        <end position="165"/>
    </location>
</feature>
<dbReference type="Gene3D" id="3.10.450.50">
    <property type="match status" value="1"/>
</dbReference>
<dbReference type="Proteomes" id="UP001168146">
    <property type="component" value="Unassembled WGS sequence"/>
</dbReference>
<name>A0A4U0UTW6_9PEZI</name>
<gene>
    <name evidence="3" type="ORF">B0A54_10463</name>
    <name evidence="2" type="ORF">LTR82_016740</name>
</gene>
<dbReference type="InterPro" id="IPR037401">
    <property type="entry name" value="SnoaL-like"/>
</dbReference>
<evidence type="ECO:0000259" key="1">
    <source>
        <dbReference type="Pfam" id="PF12680"/>
    </source>
</evidence>
<sequence length="200" mass="22443">MIGQYEEATRYNYIAHEVDLLLSFYEVTVEDGRGRHLAKDIPISRVRHPAINAIPLPISKAVAGQYRCPVTSDTDGIKKTLNAYRDNLVASNVEGCVQLYTSDGVLMAPGYETQVGHDAIKQWYTNIRKLVTLDVEFDIHEAVAITEEYGFARTSSAGTLKINVTGVTRKEANQELFVMKKVEGEWKIARYCFNEGKPPE</sequence>
<dbReference type="InterPro" id="IPR032710">
    <property type="entry name" value="NTF2-like_dom_sf"/>
</dbReference>
<accession>A0A4U0UTW6</accession>
<dbReference type="EMBL" id="JASUXU010000112">
    <property type="protein sequence ID" value="KAK0305509.1"/>
    <property type="molecule type" value="Genomic_DNA"/>
</dbReference>
<evidence type="ECO:0000313" key="3">
    <source>
        <dbReference type="EMBL" id="TKA39444.1"/>
    </source>
</evidence>
<organism evidence="3 4">
    <name type="scientific">Friedmanniomyces endolithicus</name>
    <dbReference type="NCBI Taxonomy" id="329885"/>
    <lineage>
        <taxon>Eukaryota</taxon>
        <taxon>Fungi</taxon>
        <taxon>Dikarya</taxon>
        <taxon>Ascomycota</taxon>
        <taxon>Pezizomycotina</taxon>
        <taxon>Dothideomycetes</taxon>
        <taxon>Dothideomycetidae</taxon>
        <taxon>Mycosphaerellales</taxon>
        <taxon>Teratosphaeriaceae</taxon>
        <taxon>Friedmanniomyces</taxon>
    </lineage>
</organism>
<reference evidence="3 4" key="1">
    <citation type="submission" date="2017-03" db="EMBL/GenBank/DDBJ databases">
        <title>Genomes of endolithic fungi from Antarctica.</title>
        <authorList>
            <person name="Coleine C."/>
            <person name="Masonjones S."/>
            <person name="Stajich J.E."/>
        </authorList>
    </citation>
    <scope>NUCLEOTIDE SEQUENCE [LARGE SCALE GENOMIC DNA]</scope>
    <source>
        <strain evidence="3 4">CCFEE 5311</strain>
    </source>
</reference>